<sequence length="566" mass="61162">MSTSGALYSSASLKAANAQPYSVMEGKLDPMLLQALKDMKFDFMTPVQSQVLAGLPSLKSDCLVQAKTGTGKTTAFLLPAIQNTIFDAPREGQVAILILSPTRELALQIAAEASRLVSRLRTPLQVHTAFGGTAKASTLTKFMNGDPKILVATPGRLNDYLGELEVRARFKGIKTLVLDEADRMLDAGFLPDILKVLRALPSKMDGQWQGMCFSATLPPKIQEVLSNVLKKDHVSISTVDASEPPTLEKVPQYSVVIPNIEDTFPALFSLIKEETNATRGDSKIIVFGTTANLVALYAQVFEAQTHLKVYELQSRLSQPARTKATDAFKAAKSGLMFATDVIGRGMDFPDVTLVLQVGLPADADSYTHRIGRTARAGKDGRAVLLLTQAESFFLRVNRQFPINAYPASDKILNDPISRTQIFNVLQSVEPKSKQKAYSAYLGFMKVFLNKMQINATELVRMANVFAIEGMQCNEVPEMEKKTIGKMGLKGVPGIRYAAPLQNGGPGGKRGPPVQDHAVDRDGPSRRLRHQGIPESMNSAANGNGFGSRGGRGGGAPGRGTGRRGRG</sequence>
<name>A0A8H3FN40_9LECA</name>
<evidence type="ECO:0000256" key="9">
    <source>
        <dbReference type="RuleBase" id="RU000492"/>
    </source>
</evidence>
<keyword evidence="3 9" id="KW-0547">Nucleotide-binding</keyword>
<evidence type="ECO:0000259" key="13">
    <source>
        <dbReference type="PROSITE" id="PS51194"/>
    </source>
</evidence>
<dbReference type="SMART" id="SM00490">
    <property type="entry name" value="HELICc"/>
    <property type="match status" value="1"/>
</dbReference>
<feature type="short sequence motif" description="Q motif" evidence="8">
    <location>
        <begin position="21"/>
        <end position="49"/>
    </location>
</feature>
<dbReference type="InterPro" id="IPR014014">
    <property type="entry name" value="RNA_helicase_DEAD_Q_motif"/>
</dbReference>
<dbReference type="Proteomes" id="UP000664534">
    <property type="component" value="Unassembled WGS sequence"/>
</dbReference>
<evidence type="ECO:0000256" key="3">
    <source>
        <dbReference type="ARBA" id="ARBA00022741"/>
    </source>
</evidence>
<protein>
    <recommendedName>
        <fullName evidence="10">ATP-dependent RNA helicase</fullName>
        <ecNumber evidence="10">3.6.4.13</ecNumber>
    </recommendedName>
</protein>
<gene>
    <name evidence="15" type="ORF">IMSHALPRED_006948</name>
</gene>
<keyword evidence="7 10" id="KW-0694">RNA-binding</keyword>
<dbReference type="InterPro" id="IPR011545">
    <property type="entry name" value="DEAD/DEAH_box_helicase_dom"/>
</dbReference>
<feature type="domain" description="Helicase C-terminal" evidence="13">
    <location>
        <begin position="263"/>
        <end position="429"/>
    </location>
</feature>
<proteinExistence type="inferred from homology"/>
<dbReference type="GO" id="GO:0005524">
    <property type="term" value="F:ATP binding"/>
    <property type="evidence" value="ECO:0007669"/>
    <property type="project" value="UniProtKB-UniRule"/>
</dbReference>
<dbReference type="EMBL" id="CAJPDT010000043">
    <property type="protein sequence ID" value="CAF9926384.1"/>
    <property type="molecule type" value="Genomic_DNA"/>
</dbReference>
<evidence type="ECO:0000256" key="2">
    <source>
        <dbReference type="ARBA" id="ARBA00022552"/>
    </source>
</evidence>
<dbReference type="CDD" id="cd18787">
    <property type="entry name" value="SF2_C_DEAD"/>
    <property type="match status" value="1"/>
</dbReference>
<keyword evidence="5 9" id="KW-0347">Helicase</keyword>
<keyword evidence="16" id="KW-1185">Reference proteome</keyword>
<dbReference type="GO" id="GO:0016787">
    <property type="term" value="F:hydrolase activity"/>
    <property type="evidence" value="ECO:0007669"/>
    <property type="project" value="UniProtKB-KW"/>
</dbReference>
<keyword evidence="6 9" id="KW-0067">ATP-binding</keyword>
<dbReference type="Pfam" id="PF00270">
    <property type="entry name" value="DEAD"/>
    <property type="match status" value="1"/>
</dbReference>
<feature type="compositionally biased region" description="Gly residues" evidence="11">
    <location>
        <begin position="543"/>
        <end position="559"/>
    </location>
</feature>
<dbReference type="PANTHER" id="PTHR24031">
    <property type="entry name" value="RNA HELICASE"/>
    <property type="match status" value="1"/>
</dbReference>
<dbReference type="CDD" id="cd17964">
    <property type="entry name" value="DEADc_MSS116"/>
    <property type="match status" value="1"/>
</dbReference>
<evidence type="ECO:0000256" key="11">
    <source>
        <dbReference type="SAM" id="MobiDB-lite"/>
    </source>
</evidence>
<dbReference type="Pfam" id="PF00271">
    <property type="entry name" value="Helicase_C"/>
    <property type="match status" value="1"/>
</dbReference>
<dbReference type="PROSITE" id="PS51194">
    <property type="entry name" value="HELICASE_CTER"/>
    <property type="match status" value="1"/>
</dbReference>
<comment type="caution">
    <text evidence="15">The sequence shown here is derived from an EMBL/GenBank/DDBJ whole genome shotgun (WGS) entry which is preliminary data.</text>
</comment>
<organism evidence="15 16">
    <name type="scientific">Imshaugia aleurites</name>
    <dbReference type="NCBI Taxonomy" id="172621"/>
    <lineage>
        <taxon>Eukaryota</taxon>
        <taxon>Fungi</taxon>
        <taxon>Dikarya</taxon>
        <taxon>Ascomycota</taxon>
        <taxon>Pezizomycotina</taxon>
        <taxon>Lecanoromycetes</taxon>
        <taxon>OSLEUM clade</taxon>
        <taxon>Lecanoromycetidae</taxon>
        <taxon>Lecanorales</taxon>
        <taxon>Lecanorineae</taxon>
        <taxon>Parmeliaceae</taxon>
        <taxon>Imshaugia</taxon>
    </lineage>
</organism>
<evidence type="ECO:0000256" key="5">
    <source>
        <dbReference type="ARBA" id="ARBA00022806"/>
    </source>
</evidence>
<evidence type="ECO:0000256" key="6">
    <source>
        <dbReference type="ARBA" id="ARBA00022840"/>
    </source>
</evidence>
<dbReference type="GO" id="GO:0006364">
    <property type="term" value="P:rRNA processing"/>
    <property type="evidence" value="ECO:0007669"/>
    <property type="project" value="UniProtKB-KW"/>
</dbReference>
<dbReference type="AlphaFoldDB" id="A0A8H3FN40"/>
<evidence type="ECO:0000256" key="1">
    <source>
        <dbReference type="ARBA" id="ARBA00004604"/>
    </source>
</evidence>
<evidence type="ECO:0000256" key="7">
    <source>
        <dbReference type="ARBA" id="ARBA00022884"/>
    </source>
</evidence>
<dbReference type="GO" id="GO:0003723">
    <property type="term" value="F:RNA binding"/>
    <property type="evidence" value="ECO:0007669"/>
    <property type="project" value="UniProtKB-UniRule"/>
</dbReference>
<evidence type="ECO:0000259" key="14">
    <source>
        <dbReference type="PROSITE" id="PS51195"/>
    </source>
</evidence>
<dbReference type="PROSITE" id="PS51192">
    <property type="entry name" value="HELICASE_ATP_BIND_1"/>
    <property type="match status" value="1"/>
</dbReference>
<evidence type="ECO:0000256" key="8">
    <source>
        <dbReference type="PROSITE-ProRule" id="PRU00552"/>
    </source>
</evidence>
<dbReference type="OrthoDB" id="193716at2759"/>
<accession>A0A8H3FN40</accession>
<feature type="region of interest" description="Disordered" evidence="11">
    <location>
        <begin position="497"/>
        <end position="566"/>
    </location>
</feature>
<comment type="subcellular location">
    <subcellularLocation>
        <location evidence="1">Nucleus</location>
        <location evidence="1">Nucleolus</location>
    </subcellularLocation>
</comment>
<evidence type="ECO:0000313" key="15">
    <source>
        <dbReference type="EMBL" id="CAF9926384.1"/>
    </source>
</evidence>
<dbReference type="SUPFAM" id="SSF52540">
    <property type="entry name" value="P-loop containing nucleoside triphosphate hydrolases"/>
    <property type="match status" value="1"/>
</dbReference>
<evidence type="ECO:0000256" key="4">
    <source>
        <dbReference type="ARBA" id="ARBA00022801"/>
    </source>
</evidence>
<dbReference type="GO" id="GO:0003724">
    <property type="term" value="F:RNA helicase activity"/>
    <property type="evidence" value="ECO:0007669"/>
    <property type="project" value="UniProtKB-EC"/>
</dbReference>
<dbReference type="PROSITE" id="PS51195">
    <property type="entry name" value="Q_MOTIF"/>
    <property type="match status" value="1"/>
</dbReference>
<dbReference type="InterPro" id="IPR000629">
    <property type="entry name" value="RNA-helicase_DEAD-box_CS"/>
</dbReference>
<keyword evidence="4 9" id="KW-0378">Hydrolase</keyword>
<comment type="function">
    <text evidence="10">RNA helicase.</text>
</comment>
<dbReference type="InterPro" id="IPR014001">
    <property type="entry name" value="Helicase_ATP-bd"/>
</dbReference>
<dbReference type="PROSITE" id="PS00039">
    <property type="entry name" value="DEAD_ATP_HELICASE"/>
    <property type="match status" value="1"/>
</dbReference>
<reference evidence="15" key="1">
    <citation type="submission" date="2021-03" db="EMBL/GenBank/DDBJ databases">
        <authorList>
            <person name="Tagirdzhanova G."/>
        </authorList>
    </citation>
    <scope>NUCLEOTIDE SEQUENCE</scope>
</reference>
<evidence type="ECO:0000256" key="10">
    <source>
        <dbReference type="RuleBase" id="RU365068"/>
    </source>
</evidence>
<dbReference type="InterPro" id="IPR027417">
    <property type="entry name" value="P-loop_NTPase"/>
</dbReference>
<evidence type="ECO:0000259" key="12">
    <source>
        <dbReference type="PROSITE" id="PS51192"/>
    </source>
</evidence>
<dbReference type="EC" id="3.6.4.13" evidence="10"/>
<comment type="similarity">
    <text evidence="9">Belongs to the DEAD box helicase family.</text>
</comment>
<keyword evidence="2" id="KW-0698">rRNA processing</keyword>
<dbReference type="SMART" id="SM00487">
    <property type="entry name" value="DEXDc"/>
    <property type="match status" value="1"/>
</dbReference>
<evidence type="ECO:0000313" key="16">
    <source>
        <dbReference type="Proteomes" id="UP000664534"/>
    </source>
</evidence>
<dbReference type="GO" id="GO:0005730">
    <property type="term" value="C:nucleolus"/>
    <property type="evidence" value="ECO:0007669"/>
    <property type="project" value="UniProtKB-SubCell"/>
</dbReference>
<comment type="catalytic activity">
    <reaction evidence="10">
        <text>ATP + H2O = ADP + phosphate + H(+)</text>
        <dbReference type="Rhea" id="RHEA:13065"/>
        <dbReference type="ChEBI" id="CHEBI:15377"/>
        <dbReference type="ChEBI" id="CHEBI:15378"/>
        <dbReference type="ChEBI" id="CHEBI:30616"/>
        <dbReference type="ChEBI" id="CHEBI:43474"/>
        <dbReference type="ChEBI" id="CHEBI:456216"/>
        <dbReference type="EC" id="3.6.4.13"/>
    </reaction>
</comment>
<comment type="domain">
    <text evidence="10">The Q motif is unique to and characteristic of the DEAD box family of RNA helicases and controls ATP binding and hydrolysis.</text>
</comment>
<dbReference type="InterPro" id="IPR001650">
    <property type="entry name" value="Helicase_C-like"/>
</dbReference>
<feature type="domain" description="Helicase ATP-binding" evidence="12">
    <location>
        <begin position="53"/>
        <end position="235"/>
    </location>
</feature>
<dbReference type="Gene3D" id="3.40.50.300">
    <property type="entry name" value="P-loop containing nucleotide triphosphate hydrolases"/>
    <property type="match status" value="2"/>
</dbReference>
<feature type="domain" description="DEAD-box RNA helicase Q" evidence="14">
    <location>
        <begin position="21"/>
        <end position="49"/>
    </location>
</feature>